<dbReference type="Proteomes" id="UP000001362">
    <property type="component" value="Chromosome"/>
</dbReference>
<sequence length="86" mass="9357">MLLNKNGSFLIEWHSAVIFGLQQAPKAAILEAVGQYAPEHITLLSKLKMGDIASEAVGGRRRLDACRVPDRVPHEVGRHTGSGGRR</sequence>
<evidence type="ECO:0000313" key="1">
    <source>
        <dbReference type="EMBL" id="ACK78163.1"/>
    </source>
</evidence>
<protein>
    <submittedName>
        <fullName evidence="1">Uncharacterized protein</fullName>
    </submittedName>
</protein>
<dbReference type="PaxDb" id="243159-AFE_0091"/>
<reference evidence="1 2" key="1">
    <citation type="journal article" date="2008" name="BMC Genomics">
        <title>Acidithiobacillus ferrooxidans metabolism: from genome sequence to industrial applications.</title>
        <authorList>
            <person name="Valdes J."/>
            <person name="Pedroso I."/>
            <person name="Quatrini R."/>
            <person name="Dodson R.J."/>
            <person name="Tettelin H."/>
            <person name="Blake R.II."/>
            <person name="Eisen J.A."/>
            <person name="Holmes D.S."/>
        </authorList>
    </citation>
    <scope>NUCLEOTIDE SEQUENCE [LARGE SCALE GENOMIC DNA]</scope>
    <source>
        <strain evidence="2">ATCC 23270 / DSM 14882 / CIP 104768 / NCIMB 8455</strain>
    </source>
</reference>
<accession>B7J3J0</accession>
<dbReference type="EMBL" id="CP001219">
    <property type="protein sequence ID" value="ACK78163.1"/>
    <property type="molecule type" value="Genomic_DNA"/>
</dbReference>
<gene>
    <name evidence="1" type="ordered locus">AFE_0091</name>
</gene>
<evidence type="ECO:0000313" key="2">
    <source>
        <dbReference type="Proteomes" id="UP000001362"/>
    </source>
</evidence>
<dbReference type="KEGG" id="afr:AFE_0091"/>
<organism evidence="1 2">
    <name type="scientific">Acidithiobacillus ferrooxidans (strain ATCC 23270 / DSM 14882 / CIP 104768 / NCIMB 8455)</name>
    <name type="common">Ferrobacillus ferrooxidans (strain ATCC 23270)</name>
    <dbReference type="NCBI Taxonomy" id="243159"/>
    <lineage>
        <taxon>Bacteria</taxon>
        <taxon>Pseudomonadati</taxon>
        <taxon>Pseudomonadota</taxon>
        <taxon>Acidithiobacillia</taxon>
        <taxon>Acidithiobacillales</taxon>
        <taxon>Acidithiobacillaceae</taxon>
        <taxon>Acidithiobacillus</taxon>
    </lineage>
</organism>
<dbReference type="HOGENOM" id="CLU_2490722_0_0_6"/>
<name>B7J3J0_ACIF2</name>
<keyword evidence="2" id="KW-1185">Reference proteome</keyword>
<dbReference type="AlphaFoldDB" id="B7J3J0"/>
<proteinExistence type="predicted"/>